<dbReference type="InterPro" id="IPR050134">
    <property type="entry name" value="NAD-dep_sirtuin_deacylases"/>
</dbReference>
<evidence type="ECO:0000256" key="2">
    <source>
        <dbReference type="ARBA" id="ARBA00023027"/>
    </source>
</evidence>
<accession>A0A3B1B023</accession>
<dbReference type="AlphaFoldDB" id="A0A3B1B023"/>
<evidence type="ECO:0000259" key="3">
    <source>
        <dbReference type="PROSITE" id="PS50305"/>
    </source>
</evidence>
<dbReference type="InterPro" id="IPR003000">
    <property type="entry name" value="Sirtuin"/>
</dbReference>
<keyword evidence="1" id="KW-0808">Transferase</keyword>
<name>A0A3B1B023_9ZZZZ</name>
<protein>
    <submittedName>
        <fullName evidence="4">NAD-dependent protein deacetylase of SIR2 family</fullName>
    </submittedName>
</protein>
<dbReference type="Gene3D" id="3.30.1600.10">
    <property type="entry name" value="SIR2/SIRT2 'Small Domain"/>
    <property type="match status" value="1"/>
</dbReference>
<dbReference type="PANTHER" id="PTHR11085:SF4">
    <property type="entry name" value="NAD-DEPENDENT PROTEIN DEACYLASE"/>
    <property type="match status" value="1"/>
</dbReference>
<feature type="domain" description="Deacetylase sirtuin-type" evidence="3">
    <location>
        <begin position="1"/>
        <end position="237"/>
    </location>
</feature>
<proteinExistence type="predicted"/>
<dbReference type="InterPro" id="IPR026591">
    <property type="entry name" value="Sirtuin_cat_small_dom_sf"/>
</dbReference>
<dbReference type="InterPro" id="IPR029035">
    <property type="entry name" value="DHS-like_NAD/FAD-binding_dom"/>
</dbReference>
<dbReference type="GO" id="GO:0070403">
    <property type="term" value="F:NAD+ binding"/>
    <property type="evidence" value="ECO:0007669"/>
    <property type="project" value="InterPro"/>
</dbReference>
<dbReference type="Gene3D" id="3.40.50.1220">
    <property type="entry name" value="TPP-binding domain"/>
    <property type="match status" value="1"/>
</dbReference>
<dbReference type="InterPro" id="IPR026590">
    <property type="entry name" value="Ssirtuin_cat_dom"/>
</dbReference>
<dbReference type="PROSITE" id="PS50305">
    <property type="entry name" value="SIRTUIN"/>
    <property type="match status" value="1"/>
</dbReference>
<organism evidence="4">
    <name type="scientific">hydrothermal vent metagenome</name>
    <dbReference type="NCBI Taxonomy" id="652676"/>
    <lineage>
        <taxon>unclassified sequences</taxon>
        <taxon>metagenomes</taxon>
        <taxon>ecological metagenomes</taxon>
    </lineage>
</organism>
<gene>
    <name evidence="4" type="ORF">MNBD_GAMMA21-1677</name>
</gene>
<reference evidence="4" key="1">
    <citation type="submission" date="2018-06" db="EMBL/GenBank/DDBJ databases">
        <authorList>
            <person name="Zhirakovskaya E."/>
        </authorList>
    </citation>
    <scope>NUCLEOTIDE SEQUENCE</scope>
</reference>
<dbReference type="Pfam" id="PF02146">
    <property type="entry name" value="SIR2"/>
    <property type="match status" value="1"/>
</dbReference>
<evidence type="ECO:0000313" key="4">
    <source>
        <dbReference type="EMBL" id="VAW99654.1"/>
    </source>
</evidence>
<sequence>MSVPIDENKIVVFSGAGVSAESGLQTFRDSDGLWNNHAVSDVATPEGWQRDQELVLNFYNARRKQTFAAAPNKAHLAIAELEKIYKVIVVTQNVDNLHEKAGSTEVIHVHGELSKARSTVDDSLVYDIKDNDINIGDRCDKGSQLRPHIVWFGEVPQYLDVASEHIKTAAKVLVVGTSLAVYPAAGLVKKARHHAEKILVSLDVEKKPYGFTWLRGTAVNVIPNIAHNWLNGHNAVT</sequence>
<evidence type="ECO:0000256" key="1">
    <source>
        <dbReference type="ARBA" id="ARBA00022679"/>
    </source>
</evidence>
<dbReference type="GO" id="GO:0017136">
    <property type="term" value="F:histone deacetylase activity, NAD-dependent"/>
    <property type="evidence" value="ECO:0007669"/>
    <property type="project" value="TreeGrafter"/>
</dbReference>
<dbReference type="PANTHER" id="PTHR11085">
    <property type="entry name" value="NAD-DEPENDENT PROTEIN DEACYLASE SIRTUIN-5, MITOCHONDRIAL-RELATED"/>
    <property type="match status" value="1"/>
</dbReference>
<dbReference type="EMBL" id="UOFR01000069">
    <property type="protein sequence ID" value="VAW99654.1"/>
    <property type="molecule type" value="Genomic_DNA"/>
</dbReference>
<dbReference type="SUPFAM" id="SSF52467">
    <property type="entry name" value="DHS-like NAD/FAD-binding domain"/>
    <property type="match status" value="1"/>
</dbReference>
<keyword evidence="2" id="KW-0520">NAD</keyword>